<dbReference type="InterPro" id="IPR055247">
    <property type="entry name" value="InsJ-like_HTH"/>
</dbReference>
<dbReference type="GO" id="GO:0015074">
    <property type="term" value="P:DNA integration"/>
    <property type="evidence" value="ECO:0007669"/>
    <property type="project" value="InterPro"/>
</dbReference>
<dbReference type="Gene3D" id="3.30.420.10">
    <property type="entry name" value="Ribonuclease H-like superfamily/Ribonuclease H"/>
    <property type="match status" value="1"/>
</dbReference>
<dbReference type="Proteomes" id="UP000007013">
    <property type="component" value="Chromosome"/>
</dbReference>
<dbReference type="InterPro" id="IPR009057">
    <property type="entry name" value="Homeodomain-like_sf"/>
</dbReference>
<dbReference type="KEGG" id="ote:Oter_1743"/>
<dbReference type="InterPro" id="IPR012337">
    <property type="entry name" value="RNaseH-like_sf"/>
</dbReference>
<keyword evidence="8" id="KW-1185">Reference proteome</keyword>
<dbReference type="Pfam" id="PF00665">
    <property type="entry name" value="rve"/>
    <property type="match status" value="1"/>
</dbReference>
<dbReference type="EMBL" id="CP001032">
    <property type="protein sequence ID" value="ACB77545.1"/>
    <property type="molecule type" value="Genomic_DNA"/>
</dbReference>
<dbReference type="InterPro" id="IPR001584">
    <property type="entry name" value="Integrase_cat-core"/>
</dbReference>
<sequence>MPWKIKTAEQQRQALAREMTRGTVSVTALCARFGVSRTTAYKWAARYVAQGVNGLVARQPGRPKQVSQALARWHARVLLARQARPSWGAPKLRWWLERTHPGERVPCSRTLHRWLVAAGRVHQRRRKLRAGPGRPATVLAERVNAVWTADFKGDFYTKDGAWILALTVRDLYSRFMLTAHPVPRQSEPVVRRVFARLFRRFGVPQAIRVDRGTPFCGSGPYGLTALSLWWQRLGIEVQFVSRKRRLDNNAHEQMHRMLKAEAATPVSRSYGAQVRRLQRWCGRYNHDRPHEGLAGRTPASLYRPSTRLLPRLVPPQYPLGCVTRRVRPHGYVKLDGSHRHIGRAFVGLTVAFTPYRQLYRVHFDSLLLGTIDPRLTRSGLVPVRRFR</sequence>
<evidence type="ECO:0000313" key="6">
    <source>
        <dbReference type="EMBL" id="ACB77545.1"/>
    </source>
</evidence>
<reference evidence="6 8" key="1">
    <citation type="journal article" date="2011" name="J. Bacteriol.">
        <title>Genome sequence of the verrucomicrobium Opitutus terrae PB90-1, an abundant inhabitant of rice paddy soil ecosystems.</title>
        <authorList>
            <person name="van Passel M.W."/>
            <person name="Kant R."/>
            <person name="Palva A."/>
            <person name="Copeland A."/>
            <person name="Lucas S."/>
            <person name="Lapidus A."/>
            <person name="Glavina del Rio T."/>
            <person name="Pitluck S."/>
            <person name="Goltsman E."/>
            <person name="Clum A."/>
            <person name="Sun H."/>
            <person name="Schmutz J."/>
            <person name="Larimer F.W."/>
            <person name="Land M.L."/>
            <person name="Hauser L."/>
            <person name="Kyrpides N."/>
            <person name="Mikhailova N."/>
            <person name="Richardson P.P."/>
            <person name="Janssen P.H."/>
            <person name="de Vos W.M."/>
            <person name="Smidt H."/>
        </authorList>
    </citation>
    <scope>NUCLEOTIDE SEQUENCE [LARGE SCALE GENOMIC DNA]</scope>
    <source>
        <strain evidence="8">DSM 11246 / JCM 15787 / PB90-1</strain>
        <strain evidence="6">PB90-1</strain>
    </source>
</reference>
<dbReference type="HOGENOM" id="CLU_027402_15_3_0"/>
<dbReference type="PROSITE" id="PS50994">
    <property type="entry name" value="INTEGRASE"/>
    <property type="match status" value="1"/>
</dbReference>
<dbReference type="AlphaFoldDB" id="B1ZP18"/>
<dbReference type="OrthoDB" id="9809060at2"/>
<name>B1ZP18_OPITP</name>
<evidence type="ECO:0000313" key="3">
    <source>
        <dbReference type="EMBL" id="ACB75696.1"/>
    </source>
</evidence>
<evidence type="ECO:0000313" key="4">
    <source>
        <dbReference type="EMBL" id="ACB75708.1"/>
    </source>
</evidence>
<dbReference type="KEGG" id="ote:Oter_4290"/>
<dbReference type="EMBL" id="CP001032">
    <property type="protein sequence ID" value="ACB75708.1"/>
    <property type="molecule type" value="Genomic_DNA"/>
</dbReference>
<dbReference type="Gene3D" id="1.10.10.10">
    <property type="entry name" value="Winged helix-like DNA-binding domain superfamily/Winged helix DNA-binding domain"/>
    <property type="match status" value="1"/>
</dbReference>
<dbReference type="KEGG" id="ote:Oter_2426"/>
<evidence type="ECO:0000259" key="1">
    <source>
        <dbReference type="PROSITE" id="PS50994"/>
    </source>
</evidence>
<dbReference type="PANTHER" id="PTHR35004">
    <property type="entry name" value="TRANSPOSASE RV3428C-RELATED"/>
    <property type="match status" value="1"/>
</dbReference>
<dbReference type="InterPro" id="IPR036388">
    <property type="entry name" value="WH-like_DNA-bd_sf"/>
</dbReference>
<accession>B1ZP18</accession>
<dbReference type="PANTHER" id="PTHR35004:SF6">
    <property type="entry name" value="TRANSPOSASE"/>
    <property type="match status" value="1"/>
</dbReference>
<evidence type="ECO:0000313" key="7">
    <source>
        <dbReference type="EMBL" id="ACB77563.1"/>
    </source>
</evidence>
<organism evidence="6 8">
    <name type="scientific">Opitutus terrae (strain DSM 11246 / JCM 15787 / PB90-1)</name>
    <dbReference type="NCBI Taxonomy" id="452637"/>
    <lineage>
        <taxon>Bacteria</taxon>
        <taxon>Pseudomonadati</taxon>
        <taxon>Verrucomicrobiota</taxon>
        <taxon>Opitutia</taxon>
        <taxon>Opitutales</taxon>
        <taxon>Opitutaceae</taxon>
        <taxon>Opitutus</taxon>
    </lineage>
</organism>
<proteinExistence type="predicted"/>
<dbReference type="KEGG" id="ote:Oter_2414"/>
<dbReference type="Pfam" id="PF13518">
    <property type="entry name" value="HTH_28"/>
    <property type="match status" value="1"/>
</dbReference>
<dbReference type="SUPFAM" id="SSF53098">
    <property type="entry name" value="Ribonuclease H-like"/>
    <property type="match status" value="1"/>
</dbReference>
<feature type="domain" description="Integrase catalytic" evidence="1">
    <location>
        <begin position="131"/>
        <end position="306"/>
    </location>
</feature>
<gene>
    <name evidence="2" type="ordered locus">Oter_1743</name>
    <name evidence="3" type="ordered locus">Oter_2414</name>
    <name evidence="4" type="ordered locus">Oter_2426</name>
    <name evidence="5" type="ordered locus">Oter_3925</name>
    <name evidence="6" type="ordered locus">Oter_4272</name>
    <name evidence="7" type="ordered locus">Oter_4290</name>
</gene>
<dbReference type="EMBL" id="CP001032">
    <property type="protein sequence ID" value="ACB77563.1"/>
    <property type="molecule type" value="Genomic_DNA"/>
</dbReference>
<dbReference type="GO" id="GO:0003676">
    <property type="term" value="F:nucleic acid binding"/>
    <property type="evidence" value="ECO:0007669"/>
    <property type="project" value="InterPro"/>
</dbReference>
<dbReference type="KEGG" id="ote:Oter_4272"/>
<dbReference type="STRING" id="452637.Oter_1743"/>
<dbReference type="SUPFAM" id="SSF46689">
    <property type="entry name" value="Homeodomain-like"/>
    <property type="match status" value="1"/>
</dbReference>
<dbReference type="eggNOG" id="COG2801">
    <property type="taxonomic scope" value="Bacteria"/>
</dbReference>
<evidence type="ECO:0000313" key="5">
    <source>
        <dbReference type="EMBL" id="ACB77199.1"/>
    </source>
</evidence>
<protein>
    <submittedName>
        <fullName evidence="6">Integrase catalytic region</fullName>
    </submittedName>
</protein>
<dbReference type="eggNOG" id="COG3415">
    <property type="taxonomic scope" value="Bacteria"/>
</dbReference>
<evidence type="ECO:0000313" key="8">
    <source>
        <dbReference type="Proteomes" id="UP000007013"/>
    </source>
</evidence>
<dbReference type="EMBL" id="CP001032">
    <property type="protein sequence ID" value="ACB75027.1"/>
    <property type="molecule type" value="Genomic_DNA"/>
</dbReference>
<dbReference type="RefSeq" id="WP_012374564.1">
    <property type="nucleotide sequence ID" value="NC_010571.1"/>
</dbReference>
<dbReference type="EMBL" id="CP001032">
    <property type="protein sequence ID" value="ACB77199.1"/>
    <property type="molecule type" value="Genomic_DNA"/>
</dbReference>
<evidence type="ECO:0000313" key="2">
    <source>
        <dbReference type="EMBL" id="ACB75027.1"/>
    </source>
</evidence>
<dbReference type="EMBL" id="CP001032">
    <property type="protein sequence ID" value="ACB75696.1"/>
    <property type="molecule type" value="Genomic_DNA"/>
</dbReference>
<dbReference type="InterPro" id="IPR036397">
    <property type="entry name" value="RNaseH_sf"/>
</dbReference>
<dbReference type="KEGG" id="ote:Oter_3925"/>